<reference evidence="2" key="1">
    <citation type="submission" date="2022-12" db="EMBL/GenBank/DDBJ databases">
        <title>Draft genome assemblies for two species of Escallonia (Escalloniales).</title>
        <authorList>
            <person name="Chanderbali A."/>
            <person name="Dervinis C."/>
            <person name="Anghel I."/>
            <person name="Soltis D."/>
            <person name="Soltis P."/>
            <person name="Zapata F."/>
        </authorList>
    </citation>
    <scope>NUCLEOTIDE SEQUENCE</scope>
    <source>
        <strain evidence="2">UCBG64.0493</strain>
        <tissue evidence="2">Leaf</tissue>
    </source>
</reference>
<sequence length="154" mass="16454">MASEVAALIVGDANLARTEMGLSNKKLCARRGELGWLRGDDSGREPRQRVVRATTRMAEEVLGLGSQLDGGGRGFRRSAGAARTQAPTGTNYDVGSTTWVDLRQAPLQSAMEVTNLGHGPSRSPIDPVQAVGGYSKSSKTGKRVSWFPMRLVVL</sequence>
<dbReference type="AlphaFoldDB" id="A0AA89AD58"/>
<dbReference type="EMBL" id="JAVXUP010003919">
    <property type="protein sequence ID" value="KAK2997901.1"/>
    <property type="molecule type" value="Genomic_DNA"/>
</dbReference>
<organism evidence="2 3">
    <name type="scientific">Escallonia herrerae</name>
    <dbReference type="NCBI Taxonomy" id="1293975"/>
    <lineage>
        <taxon>Eukaryota</taxon>
        <taxon>Viridiplantae</taxon>
        <taxon>Streptophyta</taxon>
        <taxon>Embryophyta</taxon>
        <taxon>Tracheophyta</taxon>
        <taxon>Spermatophyta</taxon>
        <taxon>Magnoliopsida</taxon>
        <taxon>eudicotyledons</taxon>
        <taxon>Gunneridae</taxon>
        <taxon>Pentapetalae</taxon>
        <taxon>asterids</taxon>
        <taxon>campanulids</taxon>
        <taxon>Escalloniales</taxon>
        <taxon>Escalloniaceae</taxon>
        <taxon>Escallonia</taxon>
    </lineage>
</organism>
<feature type="non-terminal residue" evidence="2">
    <location>
        <position position="1"/>
    </location>
</feature>
<feature type="region of interest" description="Disordered" evidence="1">
    <location>
        <begin position="72"/>
        <end position="92"/>
    </location>
</feature>
<proteinExistence type="predicted"/>
<comment type="caution">
    <text evidence="2">The sequence shown here is derived from an EMBL/GenBank/DDBJ whole genome shotgun (WGS) entry which is preliminary data.</text>
</comment>
<keyword evidence="3" id="KW-1185">Reference proteome</keyword>
<accession>A0AA89AD58</accession>
<evidence type="ECO:0000313" key="3">
    <source>
        <dbReference type="Proteomes" id="UP001188597"/>
    </source>
</evidence>
<gene>
    <name evidence="2" type="ORF">RJ639_025621</name>
</gene>
<feature type="region of interest" description="Disordered" evidence="1">
    <location>
        <begin position="115"/>
        <end position="136"/>
    </location>
</feature>
<protein>
    <submittedName>
        <fullName evidence="2">Uncharacterized protein</fullName>
    </submittedName>
</protein>
<evidence type="ECO:0000256" key="1">
    <source>
        <dbReference type="SAM" id="MobiDB-lite"/>
    </source>
</evidence>
<dbReference type="Proteomes" id="UP001188597">
    <property type="component" value="Unassembled WGS sequence"/>
</dbReference>
<name>A0AA89AD58_9ASTE</name>
<evidence type="ECO:0000313" key="2">
    <source>
        <dbReference type="EMBL" id="KAK2997901.1"/>
    </source>
</evidence>